<dbReference type="PANTHER" id="PTHR36221">
    <property type="entry name" value="DUF742 DOMAIN-CONTAINING PROTEIN"/>
    <property type="match status" value="1"/>
</dbReference>
<organism evidence="1 2">
    <name type="scientific">Streptomyces sp. 900105755</name>
    <dbReference type="NCBI Taxonomy" id="3154389"/>
    <lineage>
        <taxon>Bacteria</taxon>
        <taxon>Bacillati</taxon>
        <taxon>Actinomycetota</taxon>
        <taxon>Actinomycetes</taxon>
        <taxon>Kitasatosporales</taxon>
        <taxon>Streptomycetaceae</taxon>
        <taxon>Streptomyces</taxon>
    </lineage>
</organism>
<dbReference type="PANTHER" id="PTHR36221:SF1">
    <property type="entry name" value="DUF742 DOMAIN-CONTAINING PROTEIN"/>
    <property type="match status" value="1"/>
</dbReference>
<evidence type="ECO:0000313" key="2">
    <source>
        <dbReference type="Proteomes" id="UP001490365"/>
    </source>
</evidence>
<accession>A0ABV1TNN9</accession>
<sequence>MNGPRASGGDRLVRAYVVTGGRTAAARNHFDHITLISLSASSPQLDRTRLTPEHRGALDLLSVSAYSVAELGAHLVLPLSVMRILLADLMETGHITTQRQITQTTGLDIKLLEDVLAGLQRL</sequence>
<reference evidence="1 2" key="1">
    <citation type="submission" date="2024-06" db="EMBL/GenBank/DDBJ databases">
        <title>The Natural Products Discovery Center: Release of the First 8490 Sequenced Strains for Exploring Actinobacteria Biosynthetic Diversity.</title>
        <authorList>
            <person name="Kalkreuter E."/>
            <person name="Kautsar S.A."/>
            <person name="Yang D."/>
            <person name="Bader C.D."/>
            <person name="Teijaro C.N."/>
            <person name="Fluegel L."/>
            <person name="Davis C.M."/>
            <person name="Simpson J.R."/>
            <person name="Lauterbach L."/>
            <person name="Steele A.D."/>
            <person name="Gui C."/>
            <person name="Meng S."/>
            <person name="Li G."/>
            <person name="Viehrig K."/>
            <person name="Ye F."/>
            <person name="Su P."/>
            <person name="Kiefer A.F."/>
            <person name="Nichols A."/>
            <person name="Cepeda A.J."/>
            <person name="Yan W."/>
            <person name="Fan B."/>
            <person name="Jiang Y."/>
            <person name="Adhikari A."/>
            <person name="Zheng C.-J."/>
            <person name="Schuster L."/>
            <person name="Cowan T.M."/>
            <person name="Smanski M.J."/>
            <person name="Chevrette M.G."/>
            <person name="De Carvalho L.P.S."/>
            <person name="Shen B."/>
        </authorList>
    </citation>
    <scope>NUCLEOTIDE SEQUENCE [LARGE SCALE GENOMIC DNA]</scope>
    <source>
        <strain evidence="1 2">NPDC001694</strain>
    </source>
</reference>
<name>A0ABV1TNN9_9ACTN</name>
<protein>
    <submittedName>
        <fullName evidence="1">DUF742 domain-containing protein</fullName>
    </submittedName>
</protein>
<keyword evidence="2" id="KW-1185">Reference proteome</keyword>
<evidence type="ECO:0000313" key="1">
    <source>
        <dbReference type="EMBL" id="MER6271633.1"/>
    </source>
</evidence>
<dbReference type="InterPro" id="IPR007995">
    <property type="entry name" value="DUF742"/>
</dbReference>
<dbReference type="Pfam" id="PF05331">
    <property type="entry name" value="DUF742"/>
    <property type="match status" value="1"/>
</dbReference>
<dbReference type="Proteomes" id="UP001490365">
    <property type="component" value="Unassembled WGS sequence"/>
</dbReference>
<dbReference type="EMBL" id="JBEOZM010000017">
    <property type="protein sequence ID" value="MER6271633.1"/>
    <property type="molecule type" value="Genomic_DNA"/>
</dbReference>
<comment type="caution">
    <text evidence="1">The sequence shown here is derived from an EMBL/GenBank/DDBJ whole genome shotgun (WGS) entry which is preliminary data.</text>
</comment>
<dbReference type="RefSeq" id="WP_351960002.1">
    <property type="nucleotide sequence ID" value="NZ_JBEOZM010000017.1"/>
</dbReference>
<gene>
    <name evidence="1" type="ORF">ABT211_30720</name>
</gene>
<proteinExistence type="predicted"/>